<dbReference type="SUPFAM" id="SSF46785">
    <property type="entry name" value="Winged helix' DNA-binding domain"/>
    <property type="match status" value="1"/>
</dbReference>
<evidence type="ECO:0000259" key="5">
    <source>
        <dbReference type="PROSITE" id="PS50931"/>
    </source>
</evidence>
<keyword evidence="3" id="KW-0238">DNA-binding</keyword>
<evidence type="ECO:0000313" key="6">
    <source>
        <dbReference type="EMBL" id="RWX55549.1"/>
    </source>
</evidence>
<dbReference type="OrthoDB" id="5597593at2"/>
<proteinExistence type="inferred from homology"/>
<dbReference type="InterPro" id="IPR036388">
    <property type="entry name" value="WH-like_DNA-bd_sf"/>
</dbReference>
<organism evidence="6 7">
    <name type="scientific">Photobacterium chitinilyticum</name>
    <dbReference type="NCBI Taxonomy" id="2485123"/>
    <lineage>
        <taxon>Bacteria</taxon>
        <taxon>Pseudomonadati</taxon>
        <taxon>Pseudomonadota</taxon>
        <taxon>Gammaproteobacteria</taxon>
        <taxon>Vibrionales</taxon>
        <taxon>Vibrionaceae</taxon>
        <taxon>Photobacterium</taxon>
    </lineage>
</organism>
<dbReference type="PANTHER" id="PTHR30126">
    <property type="entry name" value="HTH-TYPE TRANSCRIPTIONAL REGULATOR"/>
    <property type="match status" value="1"/>
</dbReference>
<dbReference type="Gene3D" id="1.10.10.10">
    <property type="entry name" value="Winged helix-like DNA-binding domain superfamily/Winged helix DNA-binding domain"/>
    <property type="match status" value="1"/>
</dbReference>
<keyword evidence="4" id="KW-0804">Transcription</keyword>
<gene>
    <name evidence="6" type="ORF">EDI28_09310</name>
</gene>
<evidence type="ECO:0000313" key="7">
    <source>
        <dbReference type="Proteomes" id="UP000287563"/>
    </source>
</evidence>
<accession>A0A3S3QPS5</accession>
<dbReference type="Proteomes" id="UP000287563">
    <property type="component" value="Unassembled WGS sequence"/>
</dbReference>
<dbReference type="PROSITE" id="PS50931">
    <property type="entry name" value="HTH_LYSR"/>
    <property type="match status" value="1"/>
</dbReference>
<dbReference type="AlphaFoldDB" id="A0A3S3QPS5"/>
<keyword evidence="7" id="KW-1185">Reference proteome</keyword>
<dbReference type="GO" id="GO:0000976">
    <property type="term" value="F:transcription cis-regulatory region binding"/>
    <property type="evidence" value="ECO:0007669"/>
    <property type="project" value="TreeGrafter"/>
</dbReference>
<sequence>MLDSYNELITFAFICKTLSITDAAKELNKSKAHVSRQLSNLEKRIGTTLVYRTTRNLTLTENGLALKNDAISLLNTSVQLDYKAKSLSIGICGRFCITIPTSIATSIFSELLLNLNQNFPNVSFEIIVSNKVEPLLNKRIDMAIRIGEVKNDNLVAHKIGSYRDVFISSKSTELPNNIESLTFINNSYHNQLDLKCYLEDETLKINEFKNIISVNEAATQLTFIKNGLGIGLAPSYILKTSENNNKIYNIFPEYHSKERDMYIVYPFQTPLPEKLSKISMYLKKELKKYLEQ</sequence>
<dbReference type="InterPro" id="IPR000847">
    <property type="entry name" value="LysR_HTH_N"/>
</dbReference>
<protein>
    <submittedName>
        <fullName evidence="6">LysR family transcriptional regulator</fullName>
    </submittedName>
</protein>
<evidence type="ECO:0000256" key="3">
    <source>
        <dbReference type="ARBA" id="ARBA00023125"/>
    </source>
</evidence>
<dbReference type="GO" id="GO:0003700">
    <property type="term" value="F:DNA-binding transcription factor activity"/>
    <property type="evidence" value="ECO:0007669"/>
    <property type="project" value="InterPro"/>
</dbReference>
<dbReference type="Pfam" id="PF03466">
    <property type="entry name" value="LysR_substrate"/>
    <property type="match status" value="1"/>
</dbReference>
<dbReference type="RefSeq" id="WP_128783572.1">
    <property type="nucleotide sequence ID" value="NZ_RJLM01000003.1"/>
</dbReference>
<dbReference type="Pfam" id="PF00126">
    <property type="entry name" value="HTH_1"/>
    <property type="match status" value="1"/>
</dbReference>
<dbReference type="InterPro" id="IPR005119">
    <property type="entry name" value="LysR_subst-bd"/>
</dbReference>
<reference evidence="6 7" key="1">
    <citation type="submission" date="2018-11" db="EMBL/GenBank/DDBJ databases">
        <title>Photobacterium sp. BEI247 sp. nov., a marine bacterium isolated from Yongle Blue Hole in the South China Sea.</title>
        <authorList>
            <person name="Wang X."/>
        </authorList>
    </citation>
    <scope>NUCLEOTIDE SEQUENCE [LARGE SCALE GENOMIC DNA]</scope>
    <source>
        <strain evidence="7">BEI247</strain>
    </source>
</reference>
<dbReference type="SUPFAM" id="SSF53850">
    <property type="entry name" value="Periplasmic binding protein-like II"/>
    <property type="match status" value="1"/>
</dbReference>
<dbReference type="PANTHER" id="PTHR30126:SF40">
    <property type="entry name" value="HTH-TYPE TRANSCRIPTIONAL REGULATOR GLTR"/>
    <property type="match status" value="1"/>
</dbReference>
<comment type="similarity">
    <text evidence="1">Belongs to the LysR transcriptional regulatory family.</text>
</comment>
<evidence type="ECO:0000256" key="4">
    <source>
        <dbReference type="ARBA" id="ARBA00023163"/>
    </source>
</evidence>
<evidence type="ECO:0000256" key="1">
    <source>
        <dbReference type="ARBA" id="ARBA00009437"/>
    </source>
</evidence>
<dbReference type="Gene3D" id="3.40.190.290">
    <property type="match status" value="1"/>
</dbReference>
<dbReference type="InterPro" id="IPR036390">
    <property type="entry name" value="WH_DNA-bd_sf"/>
</dbReference>
<comment type="caution">
    <text evidence="6">The sequence shown here is derived from an EMBL/GenBank/DDBJ whole genome shotgun (WGS) entry which is preliminary data.</text>
</comment>
<keyword evidence="2" id="KW-0805">Transcription regulation</keyword>
<name>A0A3S3QPS5_9GAMM</name>
<feature type="domain" description="HTH lysR-type" evidence="5">
    <location>
        <begin position="3"/>
        <end position="60"/>
    </location>
</feature>
<evidence type="ECO:0000256" key="2">
    <source>
        <dbReference type="ARBA" id="ARBA00023015"/>
    </source>
</evidence>
<dbReference type="EMBL" id="RJLM01000003">
    <property type="protein sequence ID" value="RWX55549.1"/>
    <property type="molecule type" value="Genomic_DNA"/>
</dbReference>